<dbReference type="InterPro" id="IPR036397">
    <property type="entry name" value="RNaseH_sf"/>
</dbReference>
<dbReference type="PANTHER" id="PTHR45835">
    <property type="entry name" value="YALI0A06105P"/>
    <property type="match status" value="1"/>
</dbReference>
<keyword evidence="3" id="KW-0808">Transferase</keyword>
<dbReference type="InterPro" id="IPR012337">
    <property type="entry name" value="RNaseH-like_sf"/>
</dbReference>
<feature type="domain" description="Integrase catalytic" evidence="2">
    <location>
        <begin position="1"/>
        <end position="113"/>
    </location>
</feature>
<gene>
    <name evidence="3" type="ORF">Tci_033810</name>
</gene>
<dbReference type="GO" id="GO:0003964">
    <property type="term" value="F:RNA-directed DNA polymerase activity"/>
    <property type="evidence" value="ECO:0007669"/>
    <property type="project" value="UniProtKB-KW"/>
</dbReference>
<dbReference type="AlphaFoldDB" id="A0A6L2LMW7"/>
<feature type="compositionally biased region" description="Basic and acidic residues" evidence="1">
    <location>
        <begin position="603"/>
        <end position="623"/>
    </location>
</feature>
<dbReference type="GO" id="GO:0003676">
    <property type="term" value="F:nucleic acid binding"/>
    <property type="evidence" value="ECO:0007669"/>
    <property type="project" value="InterPro"/>
</dbReference>
<proteinExistence type="predicted"/>
<keyword evidence="3" id="KW-0695">RNA-directed DNA polymerase</keyword>
<organism evidence="3">
    <name type="scientific">Tanacetum cinerariifolium</name>
    <name type="common">Dalmatian daisy</name>
    <name type="synonym">Chrysanthemum cinerariifolium</name>
    <dbReference type="NCBI Taxonomy" id="118510"/>
    <lineage>
        <taxon>Eukaryota</taxon>
        <taxon>Viridiplantae</taxon>
        <taxon>Streptophyta</taxon>
        <taxon>Embryophyta</taxon>
        <taxon>Tracheophyta</taxon>
        <taxon>Spermatophyta</taxon>
        <taxon>Magnoliopsida</taxon>
        <taxon>eudicotyledons</taxon>
        <taxon>Gunneridae</taxon>
        <taxon>Pentapetalae</taxon>
        <taxon>asterids</taxon>
        <taxon>campanulids</taxon>
        <taxon>Asterales</taxon>
        <taxon>Asteraceae</taxon>
        <taxon>Asteroideae</taxon>
        <taxon>Anthemideae</taxon>
        <taxon>Anthemidinae</taxon>
        <taxon>Tanacetum</taxon>
    </lineage>
</organism>
<feature type="region of interest" description="Disordered" evidence="1">
    <location>
        <begin position="279"/>
        <end position="345"/>
    </location>
</feature>
<evidence type="ECO:0000259" key="2">
    <source>
        <dbReference type="PROSITE" id="PS50994"/>
    </source>
</evidence>
<dbReference type="PROSITE" id="PS50994">
    <property type="entry name" value="INTEGRASE"/>
    <property type="match status" value="1"/>
</dbReference>
<protein>
    <submittedName>
        <fullName evidence="3">Reverse transcriptase domain-containing protein</fullName>
    </submittedName>
</protein>
<reference evidence="3" key="1">
    <citation type="journal article" date="2019" name="Sci. Rep.">
        <title>Draft genome of Tanacetum cinerariifolium, the natural source of mosquito coil.</title>
        <authorList>
            <person name="Yamashiro T."/>
            <person name="Shiraishi A."/>
            <person name="Satake H."/>
            <person name="Nakayama K."/>
        </authorList>
    </citation>
    <scope>NUCLEOTIDE SEQUENCE</scope>
</reference>
<evidence type="ECO:0000313" key="3">
    <source>
        <dbReference type="EMBL" id="GEU61832.1"/>
    </source>
</evidence>
<dbReference type="EMBL" id="BKCJ010004569">
    <property type="protein sequence ID" value="GEU61832.1"/>
    <property type="molecule type" value="Genomic_DNA"/>
</dbReference>
<feature type="compositionally biased region" description="Polar residues" evidence="1">
    <location>
        <begin position="635"/>
        <end position="664"/>
    </location>
</feature>
<dbReference type="InterPro" id="IPR013103">
    <property type="entry name" value="RVT_2"/>
</dbReference>
<sequence length="1035" mass="116338">MDRLARLYLNEIIARHGVPISIISDRDSWFTSRFWQLMQEALRTHLDISTAYHPHTDGQSELTIQTLEDMLRACVLDYEESWDVHLSLAEFSYNNIYHFSVRCASFEALYGRKCRFLIMWEEVGEGQLIGPELVKETTKKISQIKDRLKAALDRRKSYVDRRRKPPEFNVEFLSSRFGGIQTVDLNSRGSVKKMQLKFQSLLSQLETHGVGVSTEDANQKFLKSLPSSWSQVSLIMRTKPGVDTLNFDDLYNNLKIFEFDVKGSTGSSSSTQNVAFVSSDNTSSTNKVNTAYGVSTSGHNSQKEGSSSYTDDLISKRNEDSRRRDAGNTGYKARDNGKRLTKQDEHKAMVTIDGEGVDWTGHAKDDTEVYALMAFNSGNSGLDTEEQLGDASIEIQAYTLALKKIEAQLVCHQKNQLTYEEKIRSSDVEDSHVNDRFAKVEGMHAVPPPMTGNYMPDVISNHINTYNIKDNAHQTLKGKVIVDSGCSRHMTGNKAYLVDYQDFNGGLVAFGGHKGQITHKDTECLVLSPDFKLPDENEVLLRVPRQCNMYSFNLENIVPSGGLACLIAMATVDESTKCYRRLGHVKDKQENDKIGTKPNKNGKRGEAGKSQKQLKSREQEKLKKMQVQGPKLTKPRSQNKANHTTGLKETNNSAGTQDSFNAKNSKMKADHAQEYYVLPLWSSYTSTVKSSKAKNGDEKLNEDTDSKTNKELVDQAFLEKLGRLKRQEKEENDATETLRKTTPVNAASTPLNTASTLTNQDDLQIPALEDIYNHLWDEIFTSASYDDEGVVADFINLKTTVNVSPIPTSRIHSIHPTTQILRDPTSTVQTRSKVNKSSGAHAIVGSMQEELLQFKIQKVWILVDFPFGKKAIGTKWVYRNKKDERGVVVRNKARLVAQGHRQEERIDYDEVFAFVARIEAIRIFLAFASYIGFIVYQVDVKSAFLYGKIDEEVYVSQPPGFIDPKFLNKVYKVIKALYGLHQVPRACVKTASTPIETKKPLVKDEEAADVDCKKQTIIATSTTEAEYVDAASCCG</sequence>
<dbReference type="PANTHER" id="PTHR45835:SF99">
    <property type="entry name" value="CHROMO DOMAIN-CONTAINING PROTEIN-RELATED"/>
    <property type="match status" value="1"/>
</dbReference>
<comment type="caution">
    <text evidence="3">The sequence shown here is derived from an EMBL/GenBank/DDBJ whole genome shotgun (WGS) entry which is preliminary data.</text>
</comment>
<accession>A0A6L2LMW7</accession>
<dbReference type="Pfam" id="PF07727">
    <property type="entry name" value="RVT_2"/>
    <property type="match status" value="1"/>
</dbReference>
<dbReference type="InterPro" id="IPR001584">
    <property type="entry name" value="Integrase_cat-core"/>
</dbReference>
<feature type="region of interest" description="Disordered" evidence="1">
    <location>
        <begin position="589"/>
        <end position="666"/>
    </location>
</feature>
<dbReference type="SUPFAM" id="SSF53098">
    <property type="entry name" value="Ribonuclease H-like"/>
    <property type="match status" value="1"/>
</dbReference>
<feature type="compositionally biased region" description="Polar residues" evidence="1">
    <location>
        <begin position="279"/>
        <end position="310"/>
    </location>
</feature>
<feature type="compositionally biased region" description="Basic and acidic residues" evidence="1">
    <location>
        <begin position="313"/>
        <end position="345"/>
    </location>
</feature>
<name>A0A6L2LMW7_TANCI</name>
<dbReference type="GO" id="GO:0015074">
    <property type="term" value="P:DNA integration"/>
    <property type="evidence" value="ECO:0007669"/>
    <property type="project" value="InterPro"/>
</dbReference>
<keyword evidence="3" id="KW-0548">Nucleotidyltransferase</keyword>
<evidence type="ECO:0000256" key="1">
    <source>
        <dbReference type="SAM" id="MobiDB-lite"/>
    </source>
</evidence>
<dbReference type="Gene3D" id="3.30.420.10">
    <property type="entry name" value="Ribonuclease H-like superfamily/Ribonuclease H"/>
    <property type="match status" value="1"/>
</dbReference>